<dbReference type="Gene3D" id="1.10.10.60">
    <property type="entry name" value="Homeodomain-like"/>
    <property type="match status" value="1"/>
</dbReference>
<name>A0ABU0IKC2_9CAUL</name>
<dbReference type="Pfam" id="PF12833">
    <property type="entry name" value="HTH_18"/>
    <property type="match status" value="1"/>
</dbReference>
<comment type="caution">
    <text evidence="5">The sequence shown here is derived from an EMBL/GenBank/DDBJ whole genome shotgun (WGS) entry which is preliminary data.</text>
</comment>
<protein>
    <submittedName>
        <fullName evidence="5">AraC-like DNA-binding protein</fullName>
    </submittedName>
</protein>
<dbReference type="Pfam" id="PF20240">
    <property type="entry name" value="DUF6597"/>
    <property type="match status" value="1"/>
</dbReference>
<dbReference type="SMART" id="SM00342">
    <property type="entry name" value="HTH_ARAC"/>
    <property type="match status" value="1"/>
</dbReference>
<evidence type="ECO:0000259" key="4">
    <source>
        <dbReference type="PROSITE" id="PS01124"/>
    </source>
</evidence>
<dbReference type="RefSeq" id="WP_307344794.1">
    <property type="nucleotide sequence ID" value="NZ_JAUSVS010000001.1"/>
</dbReference>
<keyword evidence="1" id="KW-0805">Transcription regulation</keyword>
<dbReference type="InterPro" id="IPR009057">
    <property type="entry name" value="Homeodomain-like_sf"/>
</dbReference>
<feature type="domain" description="HTH araC/xylS-type" evidence="4">
    <location>
        <begin position="160"/>
        <end position="261"/>
    </location>
</feature>
<evidence type="ECO:0000256" key="3">
    <source>
        <dbReference type="ARBA" id="ARBA00023163"/>
    </source>
</evidence>
<dbReference type="InterPro" id="IPR046532">
    <property type="entry name" value="DUF6597"/>
</dbReference>
<gene>
    <name evidence="5" type="ORF">QO010_000210</name>
</gene>
<dbReference type="InterPro" id="IPR018060">
    <property type="entry name" value="HTH_AraC"/>
</dbReference>
<dbReference type="InterPro" id="IPR050204">
    <property type="entry name" value="AraC_XylS_family_regulators"/>
</dbReference>
<keyword evidence="6" id="KW-1185">Reference proteome</keyword>
<evidence type="ECO:0000313" key="6">
    <source>
        <dbReference type="Proteomes" id="UP001228905"/>
    </source>
</evidence>
<evidence type="ECO:0000256" key="2">
    <source>
        <dbReference type="ARBA" id="ARBA00023125"/>
    </source>
</evidence>
<dbReference type="PANTHER" id="PTHR46796:SF15">
    <property type="entry name" value="BLL1074 PROTEIN"/>
    <property type="match status" value="1"/>
</dbReference>
<reference evidence="5 6" key="1">
    <citation type="submission" date="2023-07" db="EMBL/GenBank/DDBJ databases">
        <title>Genomic Encyclopedia of Type Strains, Phase IV (KMG-IV): sequencing the most valuable type-strain genomes for metagenomic binning, comparative biology and taxonomic classification.</title>
        <authorList>
            <person name="Goeker M."/>
        </authorList>
    </citation>
    <scope>NUCLEOTIDE SEQUENCE [LARGE SCALE GENOMIC DNA]</scope>
    <source>
        <strain evidence="5 6">DSM 18695</strain>
    </source>
</reference>
<proteinExistence type="predicted"/>
<dbReference type="PANTHER" id="PTHR46796">
    <property type="entry name" value="HTH-TYPE TRANSCRIPTIONAL ACTIVATOR RHAS-RELATED"/>
    <property type="match status" value="1"/>
</dbReference>
<dbReference type="EMBL" id="JAUSVS010000001">
    <property type="protein sequence ID" value="MDQ0462462.1"/>
    <property type="molecule type" value="Genomic_DNA"/>
</dbReference>
<dbReference type="PROSITE" id="PS01124">
    <property type="entry name" value="HTH_ARAC_FAMILY_2"/>
    <property type="match status" value="1"/>
</dbReference>
<dbReference type="Proteomes" id="UP001228905">
    <property type="component" value="Unassembled WGS sequence"/>
</dbReference>
<evidence type="ECO:0000313" key="5">
    <source>
        <dbReference type="EMBL" id="MDQ0462462.1"/>
    </source>
</evidence>
<dbReference type="SUPFAM" id="SSF46689">
    <property type="entry name" value="Homeodomain-like"/>
    <property type="match status" value="1"/>
</dbReference>
<evidence type="ECO:0000256" key="1">
    <source>
        <dbReference type="ARBA" id="ARBA00023015"/>
    </source>
</evidence>
<organism evidence="5 6">
    <name type="scientific">Caulobacter ginsengisoli</name>
    <dbReference type="NCBI Taxonomy" id="400775"/>
    <lineage>
        <taxon>Bacteria</taxon>
        <taxon>Pseudomonadati</taxon>
        <taxon>Pseudomonadota</taxon>
        <taxon>Alphaproteobacteria</taxon>
        <taxon>Caulobacterales</taxon>
        <taxon>Caulobacteraceae</taxon>
        <taxon>Caulobacter</taxon>
    </lineage>
</organism>
<keyword evidence="3" id="KW-0804">Transcription</keyword>
<keyword evidence="2" id="KW-0238">DNA-binding</keyword>
<sequence>MNVSGVDLFLARAGAIGGSLYREFPPAGDLREFVACTWVSIVRRAAGAGAVNAILPDGCADIMVYDDHPPRVAGPDAVTRWTQVQDGLTITAIRLRPGACRAVLGCPAERLVGGSLLLADIAPGARTLHRQLLASGSLPGRLELLEAWVRGALHGASDADRAVIAACRQLGPESILPIGEVARRLDWNVRTLHRQFLGACGYGPKHLQRIMRLNGAIRAAQGMAAPRLGDLAAAAGYADQAHMTRDFRDIAGLTPAAYFSDPAQSGWGAWLDEW</sequence>
<accession>A0ABU0IKC2</accession>